<organism evidence="2 3">
    <name type="scientific">Teratosphaeria nubilosa</name>
    <dbReference type="NCBI Taxonomy" id="161662"/>
    <lineage>
        <taxon>Eukaryota</taxon>
        <taxon>Fungi</taxon>
        <taxon>Dikarya</taxon>
        <taxon>Ascomycota</taxon>
        <taxon>Pezizomycotina</taxon>
        <taxon>Dothideomycetes</taxon>
        <taxon>Dothideomycetidae</taxon>
        <taxon>Mycosphaerellales</taxon>
        <taxon>Teratosphaeriaceae</taxon>
        <taxon>Teratosphaeria</taxon>
    </lineage>
</organism>
<proteinExistence type="predicted"/>
<keyword evidence="3" id="KW-1185">Reference proteome</keyword>
<feature type="compositionally biased region" description="Polar residues" evidence="1">
    <location>
        <begin position="73"/>
        <end position="91"/>
    </location>
</feature>
<feature type="region of interest" description="Disordered" evidence="1">
    <location>
        <begin position="73"/>
        <end position="97"/>
    </location>
</feature>
<accession>A0A6G1LGW3</accession>
<dbReference type="Proteomes" id="UP000799436">
    <property type="component" value="Unassembled WGS sequence"/>
</dbReference>
<sequence>MFTNSSSSSSTGEKIEKFDQIYKIVTGYNAPACHPDASHPKSVSVTTLSAKKAKEFEVVEAAVRDFNQKVMGANQSNGKATSSVVGHSDNTIDNDQEPTDRNAVIVEKWPVDEISLPTYRKASGKQTTMTDGNTATTSQYELSIKPETAQHDSAPTNPKSSVPVLKQPLYSTLKNVLATSTYLQVMSTAIS</sequence>
<dbReference type="EMBL" id="ML995816">
    <property type="protein sequence ID" value="KAF2772096.1"/>
    <property type="molecule type" value="Genomic_DNA"/>
</dbReference>
<protein>
    <submittedName>
        <fullName evidence="2">Uncharacterized protein</fullName>
    </submittedName>
</protein>
<name>A0A6G1LGW3_9PEZI</name>
<evidence type="ECO:0000256" key="1">
    <source>
        <dbReference type="SAM" id="MobiDB-lite"/>
    </source>
</evidence>
<reference evidence="2" key="1">
    <citation type="journal article" date="2020" name="Stud. Mycol.">
        <title>101 Dothideomycetes genomes: a test case for predicting lifestyles and emergence of pathogens.</title>
        <authorList>
            <person name="Haridas S."/>
            <person name="Albert R."/>
            <person name="Binder M."/>
            <person name="Bloem J."/>
            <person name="Labutti K."/>
            <person name="Salamov A."/>
            <person name="Andreopoulos B."/>
            <person name="Baker S."/>
            <person name="Barry K."/>
            <person name="Bills G."/>
            <person name="Bluhm B."/>
            <person name="Cannon C."/>
            <person name="Castanera R."/>
            <person name="Culley D."/>
            <person name="Daum C."/>
            <person name="Ezra D."/>
            <person name="Gonzalez J."/>
            <person name="Henrissat B."/>
            <person name="Kuo A."/>
            <person name="Liang C."/>
            <person name="Lipzen A."/>
            <person name="Lutzoni F."/>
            <person name="Magnuson J."/>
            <person name="Mondo S."/>
            <person name="Nolan M."/>
            <person name="Ohm R."/>
            <person name="Pangilinan J."/>
            <person name="Park H.-J."/>
            <person name="Ramirez L."/>
            <person name="Alfaro M."/>
            <person name="Sun H."/>
            <person name="Tritt A."/>
            <person name="Yoshinaga Y."/>
            <person name="Zwiers L.-H."/>
            <person name="Turgeon B."/>
            <person name="Goodwin S."/>
            <person name="Spatafora J."/>
            <person name="Crous P."/>
            <person name="Grigoriev I."/>
        </authorList>
    </citation>
    <scope>NUCLEOTIDE SEQUENCE</scope>
    <source>
        <strain evidence="2">CBS 116005</strain>
    </source>
</reference>
<dbReference type="AlphaFoldDB" id="A0A6G1LGW3"/>
<gene>
    <name evidence="2" type="ORF">EJ03DRAFT_372273</name>
</gene>
<evidence type="ECO:0000313" key="2">
    <source>
        <dbReference type="EMBL" id="KAF2772096.1"/>
    </source>
</evidence>
<evidence type="ECO:0000313" key="3">
    <source>
        <dbReference type="Proteomes" id="UP000799436"/>
    </source>
</evidence>